<dbReference type="VEuPathDB" id="FungiDB:BLGHR1_16919"/>
<name>A0A383V2A0_BLUHO</name>
<organism evidence="1 2">
    <name type="scientific">Blumeria hordei</name>
    <name type="common">Barley powdery mildew</name>
    <name type="synonym">Blumeria graminis f. sp. hordei</name>
    <dbReference type="NCBI Taxonomy" id="2867405"/>
    <lineage>
        <taxon>Eukaryota</taxon>
        <taxon>Fungi</taxon>
        <taxon>Dikarya</taxon>
        <taxon>Ascomycota</taxon>
        <taxon>Pezizomycotina</taxon>
        <taxon>Leotiomycetes</taxon>
        <taxon>Erysiphales</taxon>
        <taxon>Erysiphaceae</taxon>
        <taxon>Blumeria</taxon>
    </lineage>
</organism>
<evidence type="ECO:0000313" key="1">
    <source>
        <dbReference type="EMBL" id="SZF06116.1"/>
    </source>
</evidence>
<dbReference type="Proteomes" id="UP000275772">
    <property type="component" value="Unassembled WGS sequence"/>
</dbReference>
<sequence length="315" mass="35941">MNCVFAFLLFSSPKTPTLNRLVVVTNNPSSQNYIITDAHTPKFTEFDSSPHMYMAKFDGLGVGTYSTVYCSTKRGPDEMAQDITAGRWEMTNARFHAHTADNEHLSPCLNEVKQKLDKREESKYKSIPKDQILFSDLDHDICTPDLIAKMAYMDVLSVCGKYRSFAPKTSHAKLYIDADKPLELAKLVFKGQIFPGKHWKENHVALTWYQGNLHLIQKRNGSWYLLTNLRNESLNGAMIYFYMLGIEPQTWNLKEGLSAEIERLLKLEGSMYGIEAPNMPHAYRELITEGMQRVQVNAGRFRSFAFAGVFGEVEE</sequence>
<gene>
    <name evidence="1" type="ORF">BLGHR1_16919</name>
</gene>
<protein>
    <submittedName>
        <fullName evidence="1">Uncharacterized protein</fullName>
    </submittedName>
</protein>
<dbReference type="AlphaFoldDB" id="A0A383V2A0"/>
<accession>A0A383V2A0</accession>
<dbReference type="EMBL" id="UNSH01000086">
    <property type="protein sequence ID" value="SZF06116.1"/>
    <property type="molecule type" value="Genomic_DNA"/>
</dbReference>
<evidence type="ECO:0000313" key="2">
    <source>
        <dbReference type="Proteomes" id="UP000275772"/>
    </source>
</evidence>
<reference evidence="1 2" key="1">
    <citation type="submission" date="2017-11" db="EMBL/GenBank/DDBJ databases">
        <authorList>
            <person name="Kracher B."/>
        </authorList>
    </citation>
    <scope>NUCLEOTIDE SEQUENCE [LARGE SCALE GENOMIC DNA]</scope>
    <source>
        <strain evidence="1 2">RACE1</strain>
    </source>
</reference>
<proteinExistence type="predicted"/>